<dbReference type="KEGG" id="sapi:SAPIS_v1c04500"/>
<dbReference type="AlphaFoldDB" id="V5RKF8"/>
<dbReference type="HOGENOM" id="CLU_972890_0_0_14"/>
<keyword evidence="3" id="KW-1185">Reference proteome</keyword>
<feature type="transmembrane region" description="Helical" evidence="1">
    <location>
        <begin position="32"/>
        <end position="52"/>
    </location>
</feature>
<dbReference type="PATRIC" id="fig|1276258.3.peg.451"/>
<feature type="transmembrane region" description="Helical" evidence="1">
    <location>
        <begin position="152"/>
        <end position="174"/>
    </location>
</feature>
<dbReference type="EMBL" id="CP006682">
    <property type="protein sequence ID" value="AHB36295.1"/>
    <property type="molecule type" value="Genomic_DNA"/>
</dbReference>
<keyword evidence="1" id="KW-0812">Transmembrane</keyword>
<evidence type="ECO:0000313" key="3">
    <source>
        <dbReference type="Proteomes" id="UP000018550"/>
    </source>
</evidence>
<reference evidence="2 3" key="1">
    <citation type="journal article" date="2014" name="Genome Announc.">
        <title>Complete Genome Sequence of Spiroplasma apis B31T (ATCC 33834), a Bacterium Associated with May Disease of Honeybees (Apis mellifera).</title>
        <authorList>
            <person name="Ku C."/>
            <person name="Lo W.S."/>
            <person name="Chen L.L."/>
            <person name="Kuo C.H."/>
        </authorList>
    </citation>
    <scope>NUCLEOTIDE SEQUENCE [LARGE SCALE GENOMIC DNA]</scope>
    <source>
        <strain evidence="2">B31</strain>
    </source>
</reference>
<keyword evidence="1" id="KW-1133">Transmembrane helix</keyword>
<accession>V5RKF8</accession>
<dbReference type="STRING" id="1276258.SAPIS_v1c04500"/>
<sequence length="284" mass="32924">MKYNNFFTKSNLTNFKKMLSVTFSLSIRNERAWVIINLSSIILVFVFAYAYSTYSKTYELLPPQLASFLLIPAFITGAYFAIFLSNLKDTSILKRIKFVGIKRSSIIFSFIICASFFTLVSSLLSILWLFIMSKFQLQINFVYMSNLLWWNWLWYLIVLVFIEIAILCLSVIVMDLLKGKLIRTSVPLVVILISLIMSDVAIPSLIGGKNWFLNYFGYLCITKYMVWILLITSSFSFIDFGGIEQVVQSKKSFMFLNNLYALITISIIVLGLLIYLSIRFFKWK</sequence>
<gene>
    <name evidence="2" type="ORF">SAPIS_v1c04500</name>
</gene>
<feature type="transmembrane region" description="Helical" evidence="1">
    <location>
        <begin position="106"/>
        <end position="132"/>
    </location>
</feature>
<feature type="transmembrane region" description="Helical" evidence="1">
    <location>
        <begin position="259"/>
        <end position="278"/>
    </location>
</feature>
<organism evidence="2 3">
    <name type="scientific">Spiroplasma apis B31</name>
    <dbReference type="NCBI Taxonomy" id="1276258"/>
    <lineage>
        <taxon>Bacteria</taxon>
        <taxon>Bacillati</taxon>
        <taxon>Mycoplasmatota</taxon>
        <taxon>Mollicutes</taxon>
        <taxon>Entomoplasmatales</taxon>
        <taxon>Spiroplasmataceae</taxon>
        <taxon>Spiroplasma</taxon>
    </lineage>
</organism>
<feature type="transmembrane region" description="Helical" evidence="1">
    <location>
        <begin position="186"/>
        <end position="206"/>
    </location>
</feature>
<evidence type="ECO:0000313" key="2">
    <source>
        <dbReference type="EMBL" id="AHB36295.1"/>
    </source>
</evidence>
<proteinExistence type="predicted"/>
<dbReference type="RefSeq" id="WP_023789237.1">
    <property type="nucleotide sequence ID" value="NC_022998.1"/>
</dbReference>
<feature type="transmembrane region" description="Helical" evidence="1">
    <location>
        <begin position="64"/>
        <end position="85"/>
    </location>
</feature>
<keyword evidence="1" id="KW-0472">Membrane</keyword>
<feature type="transmembrane region" description="Helical" evidence="1">
    <location>
        <begin position="212"/>
        <end position="238"/>
    </location>
</feature>
<dbReference type="Proteomes" id="UP000018550">
    <property type="component" value="Chromosome"/>
</dbReference>
<evidence type="ECO:0000256" key="1">
    <source>
        <dbReference type="SAM" id="Phobius"/>
    </source>
</evidence>
<protein>
    <submittedName>
        <fullName evidence="2">Uncharacterized protein</fullName>
    </submittedName>
</protein>
<name>V5RKF8_SPIAP</name>
<dbReference type="OrthoDB" id="389319at2"/>